<feature type="transmembrane region" description="Helical" evidence="2">
    <location>
        <begin position="301"/>
        <end position="322"/>
    </location>
</feature>
<keyword evidence="5" id="KW-1185">Reference proteome</keyword>
<dbReference type="InterPro" id="IPR029526">
    <property type="entry name" value="PGBD"/>
</dbReference>
<feature type="compositionally biased region" description="Acidic residues" evidence="1">
    <location>
        <begin position="24"/>
        <end position="43"/>
    </location>
</feature>
<keyword evidence="2" id="KW-0812">Transmembrane</keyword>
<feature type="domain" description="PiggyBac transposable element-derived protein" evidence="3">
    <location>
        <begin position="82"/>
        <end position="447"/>
    </location>
</feature>
<feature type="region of interest" description="Disordered" evidence="1">
    <location>
        <begin position="24"/>
        <end position="58"/>
    </location>
</feature>
<feature type="transmembrane region" description="Helical" evidence="2">
    <location>
        <begin position="430"/>
        <end position="450"/>
    </location>
</feature>
<reference evidence="4" key="3">
    <citation type="submission" date="2025-09" db="UniProtKB">
        <authorList>
            <consortium name="Ensembl"/>
        </authorList>
    </citation>
    <scope>IDENTIFICATION</scope>
</reference>
<evidence type="ECO:0000313" key="4">
    <source>
        <dbReference type="Ensembl" id="ENSSORP00005057135.1"/>
    </source>
</evidence>
<reference evidence="4" key="1">
    <citation type="submission" date="2019-06" db="EMBL/GenBank/DDBJ databases">
        <authorList>
            <consortium name="Wellcome Sanger Institute Data Sharing"/>
        </authorList>
    </citation>
    <scope>NUCLEOTIDE SEQUENCE [LARGE SCALE GENOMIC DNA]</scope>
</reference>
<dbReference type="PANTHER" id="PTHR47272">
    <property type="entry name" value="DDE_TNP_1_7 DOMAIN-CONTAINING PROTEIN"/>
    <property type="match status" value="1"/>
</dbReference>
<protein>
    <recommendedName>
        <fullName evidence="3">PiggyBac transposable element-derived protein domain-containing protein</fullName>
    </recommendedName>
</protein>
<dbReference type="Ensembl" id="ENSSORT00005058438.1">
    <property type="protein sequence ID" value="ENSSORP00005057135.1"/>
    <property type="gene ID" value="ENSSORG00005025352.1"/>
</dbReference>
<proteinExistence type="predicted"/>
<name>A0A673CS35_9TELE</name>
<evidence type="ECO:0000313" key="5">
    <source>
        <dbReference type="Proteomes" id="UP000472271"/>
    </source>
</evidence>
<sequence>LSYEPIFHEVPKIQLILDMIQNGDESEIEGFGDTSSDEDDPVGDPDYTPLNQESKGEVKKPFEAPDCTFKGESVIPPDVLPTPLQYFRRFITEEMIESMLVQTNLYSVQTSGTLKNVSTTVKELEILIGMYLRMGLCQLPGNRAYWENDTRCAMVADNMSRNRFQTLLTSLHFTDNTDLSNRQEGDKCWKIRPWLDRFRKQCLDITPEEYNSIDEQMVSFRGTRSPIRQYVKSKPHPWGFKIWARCTSTGILCDFQVYEGGTGKRTTLGMGGDVVLKLCETLPPGQNYKVFADNLFSSAPLLFLFVVLSLILSYCLCITGTLRSNRLSGCLLEDDKSLAKRGRGSFDARVEKGGSMAIVKWHDNRSVTLISSHAAVEPQDKARRWSKQEKAFLDVNQPHVVKEYNTFMGGVDLNDGCIARYKYNMRSRRWYIYLFWHSIMLALVNAWLTYRRDCKLLGERPLNQRRFQAEVATSLILIQAKRGRPSLDSNTTPQPATPKRVRVRVPNDVRLDQVAHWPVKCAKRGRCTVCKQNATTTLCQKCDVRLCFTEERNYMLV</sequence>
<evidence type="ECO:0000256" key="1">
    <source>
        <dbReference type="SAM" id="MobiDB-lite"/>
    </source>
</evidence>
<organism evidence="4 5">
    <name type="scientific">Sphaeramia orbicularis</name>
    <name type="common">orbiculate cardinalfish</name>
    <dbReference type="NCBI Taxonomy" id="375764"/>
    <lineage>
        <taxon>Eukaryota</taxon>
        <taxon>Metazoa</taxon>
        <taxon>Chordata</taxon>
        <taxon>Craniata</taxon>
        <taxon>Vertebrata</taxon>
        <taxon>Euteleostomi</taxon>
        <taxon>Actinopterygii</taxon>
        <taxon>Neopterygii</taxon>
        <taxon>Teleostei</taxon>
        <taxon>Neoteleostei</taxon>
        <taxon>Acanthomorphata</taxon>
        <taxon>Gobiaria</taxon>
        <taxon>Kurtiformes</taxon>
        <taxon>Apogonoidei</taxon>
        <taxon>Apogonidae</taxon>
        <taxon>Apogoninae</taxon>
        <taxon>Sphaeramia</taxon>
    </lineage>
</organism>
<keyword evidence="2" id="KW-0472">Membrane</keyword>
<evidence type="ECO:0000259" key="3">
    <source>
        <dbReference type="Pfam" id="PF13843"/>
    </source>
</evidence>
<evidence type="ECO:0000256" key="2">
    <source>
        <dbReference type="SAM" id="Phobius"/>
    </source>
</evidence>
<keyword evidence="2" id="KW-1133">Transmembrane helix</keyword>
<reference evidence="4" key="2">
    <citation type="submission" date="2025-08" db="UniProtKB">
        <authorList>
            <consortium name="Ensembl"/>
        </authorList>
    </citation>
    <scope>IDENTIFICATION</scope>
</reference>
<dbReference type="Pfam" id="PF13843">
    <property type="entry name" value="DDE_Tnp_1_7"/>
    <property type="match status" value="1"/>
</dbReference>
<dbReference type="Proteomes" id="UP000472271">
    <property type="component" value="Chromosome 16"/>
</dbReference>
<accession>A0A673CS35</accession>
<dbReference type="AlphaFoldDB" id="A0A673CS35"/>
<dbReference type="PANTHER" id="PTHR47272:SF1">
    <property type="entry name" value="PIGGYBAC TRANSPOSABLE ELEMENT-DERIVED PROTEIN 3-LIKE"/>
    <property type="match status" value="1"/>
</dbReference>